<evidence type="ECO:0000313" key="5">
    <source>
        <dbReference type="EMBL" id="ROL53030.1"/>
    </source>
</evidence>
<evidence type="ECO:0000256" key="2">
    <source>
        <dbReference type="ARBA" id="ARBA00022679"/>
    </source>
</evidence>
<evidence type="ECO:0000256" key="3">
    <source>
        <dbReference type="ARBA" id="ARBA00022695"/>
    </source>
</evidence>
<dbReference type="PANTHER" id="PTHR10339">
    <property type="entry name" value="ADP-RIBOSYLTRANSFERASE"/>
    <property type="match status" value="1"/>
</dbReference>
<proteinExistence type="predicted"/>
<evidence type="ECO:0000256" key="1">
    <source>
        <dbReference type="ARBA" id="ARBA00022676"/>
    </source>
</evidence>
<reference evidence="5 6" key="1">
    <citation type="submission" date="2018-10" db="EMBL/GenBank/DDBJ databases">
        <title>Genome assembly for a Yunnan-Guizhou Plateau 3E fish, Anabarilius grahami (Regan), and its evolutionary and genetic applications.</title>
        <authorList>
            <person name="Jiang W."/>
        </authorList>
    </citation>
    <scope>NUCLEOTIDE SEQUENCE [LARGE SCALE GENOMIC DNA]</scope>
    <source>
        <strain evidence="5">AG-KIZ</strain>
        <tissue evidence="5">Muscle</tissue>
    </source>
</reference>
<dbReference type="EMBL" id="RJVU01014084">
    <property type="protein sequence ID" value="ROL53030.1"/>
    <property type="molecule type" value="Genomic_DNA"/>
</dbReference>
<keyword evidence="2" id="KW-0808">Transferase</keyword>
<name>A0A3N0Z3F2_ANAGA</name>
<dbReference type="Gene3D" id="3.90.176.10">
    <property type="entry name" value="Toxin ADP-ribosyltransferase, Chain A, domain 1"/>
    <property type="match status" value="1"/>
</dbReference>
<dbReference type="AlphaFoldDB" id="A0A3N0Z3F2"/>
<keyword evidence="6" id="KW-1185">Reference proteome</keyword>
<dbReference type="GO" id="GO:0016779">
    <property type="term" value="F:nucleotidyltransferase activity"/>
    <property type="evidence" value="ECO:0007669"/>
    <property type="project" value="UniProtKB-KW"/>
</dbReference>
<evidence type="ECO:0008006" key="7">
    <source>
        <dbReference type="Google" id="ProtNLM"/>
    </source>
</evidence>
<feature type="chain" id="PRO_5018332682" description="NAD(+)--protein-arginine ADP-ribosyltransferase" evidence="4">
    <location>
        <begin position="17"/>
        <end position="60"/>
    </location>
</feature>
<accession>A0A3N0Z3F2</accession>
<dbReference type="PANTHER" id="PTHR10339:SF27">
    <property type="entry name" value="NAD(P)(+)--ARGININE ADP-RIBOSYLTRANSFERASE"/>
    <property type="match status" value="1"/>
</dbReference>
<feature type="signal peptide" evidence="4">
    <location>
        <begin position="1"/>
        <end position="16"/>
    </location>
</feature>
<evidence type="ECO:0000256" key="4">
    <source>
        <dbReference type="SAM" id="SignalP"/>
    </source>
</evidence>
<protein>
    <recommendedName>
        <fullName evidence="7">NAD(+)--protein-arginine ADP-ribosyltransferase</fullName>
    </recommendedName>
</protein>
<evidence type="ECO:0000313" key="6">
    <source>
        <dbReference type="Proteomes" id="UP000281406"/>
    </source>
</evidence>
<dbReference type="Proteomes" id="UP000281406">
    <property type="component" value="Unassembled WGS sequence"/>
</dbReference>
<dbReference type="OrthoDB" id="423533at2759"/>
<dbReference type="InterPro" id="IPR050999">
    <property type="entry name" value="ADP-ribosyltransferase_ARG"/>
</dbReference>
<keyword evidence="1" id="KW-0328">Glycosyltransferase</keyword>
<keyword evidence="3" id="KW-0548">Nucleotidyltransferase</keyword>
<comment type="caution">
    <text evidence="5">The sequence shown here is derived from an EMBL/GenBank/DDBJ whole genome shotgun (WGS) entry which is preliminary data.</text>
</comment>
<organism evidence="5 6">
    <name type="scientific">Anabarilius grahami</name>
    <name type="common">Kanglang fish</name>
    <name type="synonym">Barilius grahami</name>
    <dbReference type="NCBI Taxonomy" id="495550"/>
    <lineage>
        <taxon>Eukaryota</taxon>
        <taxon>Metazoa</taxon>
        <taxon>Chordata</taxon>
        <taxon>Craniata</taxon>
        <taxon>Vertebrata</taxon>
        <taxon>Euteleostomi</taxon>
        <taxon>Actinopterygii</taxon>
        <taxon>Neopterygii</taxon>
        <taxon>Teleostei</taxon>
        <taxon>Ostariophysi</taxon>
        <taxon>Cypriniformes</taxon>
        <taxon>Xenocyprididae</taxon>
        <taxon>Xenocypridinae</taxon>
        <taxon>Xenocypridinae incertae sedis</taxon>
        <taxon>Anabarilius</taxon>
    </lineage>
</organism>
<dbReference type="SUPFAM" id="SSF56399">
    <property type="entry name" value="ADP-ribosylation"/>
    <property type="match status" value="1"/>
</dbReference>
<keyword evidence="4" id="KW-0732">Signal</keyword>
<dbReference type="GO" id="GO:0003950">
    <property type="term" value="F:NAD+ poly-ADP-ribosyltransferase activity"/>
    <property type="evidence" value="ECO:0007669"/>
    <property type="project" value="TreeGrafter"/>
</dbReference>
<sequence length="60" mass="6836">MLLIIEALLLILAALGEDHRAAARQIFPLDMALNSVDDQYYGCREKMANLVKTKYLKKEI</sequence>
<gene>
    <name evidence="5" type="ORF">DPX16_7972</name>
</gene>